<keyword evidence="8" id="KW-0406">Ion transport</keyword>
<evidence type="ECO:0000256" key="1">
    <source>
        <dbReference type="ARBA" id="ARBA00004141"/>
    </source>
</evidence>
<dbReference type="GO" id="GO:0046933">
    <property type="term" value="F:proton-transporting ATP synthase activity, rotational mechanism"/>
    <property type="evidence" value="ECO:0007669"/>
    <property type="project" value="TreeGrafter"/>
</dbReference>
<evidence type="ECO:0000256" key="7">
    <source>
        <dbReference type="ARBA" id="ARBA00022989"/>
    </source>
</evidence>
<feature type="transmembrane region" description="Helical" evidence="11">
    <location>
        <begin position="246"/>
        <end position="267"/>
    </location>
</feature>
<dbReference type="NCBIfam" id="TIGR01131">
    <property type="entry name" value="ATP_synt_6_or_A"/>
    <property type="match status" value="1"/>
</dbReference>
<dbReference type="EMBL" id="UINC01051664">
    <property type="protein sequence ID" value="SVB66086.1"/>
    <property type="molecule type" value="Genomic_DNA"/>
</dbReference>
<keyword evidence="5 11" id="KW-0812">Transmembrane</keyword>
<feature type="transmembrane region" description="Helical" evidence="11">
    <location>
        <begin position="37"/>
        <end position="57"/>
    </location>
</feature>
<keyword evidence="4" id="KW-0138">CF(0)</keyword>
<evidence type="ECO:0000256" key="9">
    <source>
        <dbReference type="ARBA" id="ARBA00023136"/>
    </source>
</evidence>
<dbReference type="AlphaFoldDB" id="A0A382FSM2"/>
<gene>
    <name evidence="12" type="ORF">METZ01_LOCUS218940</name>
</gene>
<evidence type="ECO:0000256" key="2">
    <source>
        <dbReference type="ARBA" id="ARBA00006810"/>
    </source>
</evidence>
<dbReference type="SUPFAM" id="SSF81336">
    <property type="entry name" value="F1F0 ATP synthase subunit A"/>
    <property type="match status" value="1"/>
</dbReference>
<accession>A0A382FSM2</accession>
<dbReference type="InterPro" id="IPR045083">
    <property type="entry name" value="ATP_synth_F0_asu_bact/mt"/>
</dbReference>
<reference evidence="12" key="1">
    <citation type="submission" date="2018-05" db="EMBL/GenBank/DDBJ databases">
        <authorList>
            <person name="Lanie J.A."/>
            <person name="Ng W.-L."/>
            <person name="Kazmierczak K.M."/>
            <person name="Andrzejewski T.M."/>
            <person name="Davidsen T.M."/>
            <person name="Wayne K.J."/>
            <person name="Tettelin H."/>
            <person name="Glass J.I."/>
            <person name="Rusch D."/>
            <person name="Podicherti R."/>
            <person name="Tsui H.-C.T."/>
            <person name="Winkler M.E."/>
        </authorList>
    </citation>
    <scope>NUCLEOTIDE SEQUENCE</scope>
</reference>
<evidence type="ECO:0000256" key="5">
    <source>
        <dbReference type="ARBA" id="ARBA00022692"/>
    </source>
</evidence>
<keyword evidence="10" id="KW-0066">ATP synthesis</keyword>
<feature type="transmembrane region" description="Helical" evidence="11">
    <location>
        <begin position="144"/>
        <end position="166"/>
    </location>
</feature>
<dbReference type="PANTHER" id="PTHR11410:SF0">
    <property type="entry name" value="ATP SYNTHASE SUBUNIT A"/>
    <property type="match status" value="1"/>
</dbReference>
<dbReference type="HAMAP" id="MF_01393">
    <property type="entry name" value="ATP_synth_a_bact"/>
    <property type="match status" value="1"/>
</dbReference>
<dbReference type="InterPro" id="IPR035908">
    <property type="entry name" value="F0_ATP_A_sf"/>
</dbReference>
<sequence length="269" mass="29276">MSEPHGESLGGIILHHVTNDLNHTFLNLSLFGVNISITKHVVMIWIAAAVTVGLAIWGTRRYRKDINSQPEGISHIFEILVNFIREDIVNPNIGANHGKMWTPLITTYFIFILICNFLGMIPFFDLIPGGSSTVTGNFNTTAGLASITFFAIIIAGTMKHGFLGYWKNMIPGGVPAPVLLILIPIEILGMFVRPFALTMRLGANMTAGHIGMLAIFALPIILSAAPVGIASILLNTGIYFLEMIVSFVQAYVFTLLSAVFIGMAIHAEH</sequence>
<keyword evidence="7 11" id="KW-1133">Transmembrane helix</keyword>
<feature type="transmembrane region" description="Helical" evidence="11">
    <location>
        <begin position="209"/>
        <end position="234"/>
    </location>
</feature>
<evidence type="ECO:0000256" key="8">
    <source>
        <dbReference type="ARBA" id="ARBA00023065"/>
    </source>
</evidence>
<feature type="transmembrane region" description="Helical" evidence="11">
    <location>
        <begin position="105"/>
        <end position="124"/>
    </location>
</feature>
<evidence type="ECO:0000256" key="4">
    <source>
        <dbReference type="ARBA" id="ARBA00022547"/>
    </source>
</evidence>
<organism evidence="12">
    <name type="scientific">marine metagenome</name>
    <dbReference type="NCBI Taxonomy" id="408172"/>
    <lineage>
        <taxon>unclassified sequences</taxon>
        <taxon>metagenomes</taxon>
        <taxon>ecological metagenomes</taxon>
    </lineage>
</organism>
<comment type="similarity">
    <text evidence="2">Belongs to the ATPase A chain family.</text>
</comment>
<proteinExistence type="inferred from homology"/>
<protein>
    <recommendedName>
        <fullName evidence="13">ATP synthase subunit a</fullName>
    </recommendedName>
</protein>
<dbReference type="GO" id="GO:0045259">
    <property type="term" value="C:proton-transporting ATP synthase complex"/>
    <property type="evidence" value="ECO:0007669"/>
    <property type="project" value="UniProtKB-KW"/>
</dbReference>
<evidence type="ECO:0000256" key="11">
    <source>
        <dbReference type="SAM" id="Phobius"/>
    </source>
</evidence>
<evidence type="ECO:0008006" key="13">
    <source>
        <dbReference type="Google" id="ProtNLM"/>
    </source>
</evidence>
<dbReference type="Gene3D" id="1.20.120.220">
    <property type="entry name" value="ATP synthase, F0 complex, subunit A"/>
    <property type="match status" value="1"/>
</dbReference>
<evidence type="ECO:0000256" key="3">
    <source>
        <dbReference type="ARBA" id="ARBA00022448"/>
    </source>
</evidence>
<dbReference type="PANTHER" id="PTHR11410">
    <property type="entry name" value="ATP SYNTHASE SUBUNIT A"/>
    <property type="match status" value="1"/>
</dbReference>
<evidence type="ECO:0000313" key="12">
    <source>
        <dbReference type="EMBL" id="SVB66086.1"/>
    </source>
</evidence>
<keyword evidence="9 11" id="KW-0472">Membrane</keyword>
<dbReference type="CDD" id="cd00310">
    <property type="entry name" value="ATP-synt_Fo_a_6"/>
    <property type="match status" value="1"/>
</dbReference>
<keyword evidence="6" id="KW-0375">Hydrogen ion transport</keyword>
<evidence type="ECO:0000256" key="6">
    <source>
        <dbReference type="ARBA" id="ARBA00022781"/>
    </source>
</evidence>
<keyword evidence="3" id="KW-0813">Transport</keyword>
<dbReference type="InterPro" id="IPR023011">
    <property type="entry name" value="ATP_synth_F0_asu_AS"/>
</dbReference>
<evidence type="ECO:0000256" key="10">
    <source>
        <dbReference type="ARBA" id="ARBA00023310"/>
    </source>
</evidence>
<dbReference type="PROSITE" id="PS00449">
    <property type="entry name" value="ATPASE_A"/>
    <property type="match status" value="1"/>
</dbReference>
<dbReference type="InterPro" id="IPR000568">
    <property type="entry name" value="ATP_synth_F0_asu"/>
</dbReference>
<dbReference type="PRINTS" id="PR00123">
    <property type="entry name" value="ATPASEA"/>
</dbReference>
<name>A0A382FSM2_9ZZZZ</name>
<feature type="transmembrane region" description="Helical" evidence="11">
    <location>
        <begin position="178"/>
        <end position="197"/>
    </location>
</feature>
<comment type="subcellular location">
    <subcellularLocation>
        <location evidence="1">Membrane</location>
        <topology evidence="1">Multi-pass membrane protein</topology>
    </subcellularLocation>
</comment>
<dbReference type="Pfam" id="PF00119">
    <property type="entry name" value="ATP-synt_A"/>
    <property type="match status" value="1"/>
</dbReference>